<keyword evidence="10 12" id="KW-0472">Membrane</keyword>
<keyword evidence="9" id="KW-0406">Ion transport</keyword>
<feature type="transmembrane region" description="Helical" evidence="12">
    <location>
        <begin position="123"/>
        <end position="142"/>
    </location>
</feature>
<evidence type="ECO:0000256" key="5">
    <source>
        <dbReference type="ARBA" id="ARBA00022692"/>
    </source>
</evidence>
<dbReference type="InterPro" id="IPR038377">
    <property type="entry name" value="Na/Glc_symporter_sf"/>
</dbReference>
<keyword evidence="3" id="KW-0813">Transport</keyword>
<comment type="caution">
    <text evidence="13">The sequence shown here is derived from an EMBL/GenBank/DDBJ whole genome shotgun (WGS) entry which is preliminary data.</text>
</comment>
<dbReference type="EMBL" id="AJWY01011151">
    <property type="protein sequence ID" value="EKC53539.1"/>
    <property type="molecule type" value="Genomic_DNA"/>
</dbReference>
<keyword evidence="7 12" id="KW-1133">Transmembrane helix</keyword>
<evidence type="ECO:0000256" key="2">
    <source>
        <dbReference type="ARBA" id="ARBA00006434"/>
    </source>
</evidence>
<protein>
    <submittedName>
        <fullName evidence="13">SSS sodium solute transporter</fullName>
    </submittedName>
</protein>
<keyword evidence="11" id="KW-0739">Sodium transport</keyword>
<evidence type="ECO:0000256" key="7">
    <source>
        <dbReference type="ARBA" id="ARBA00022989"/>
    </source>
</evidence>
<evidence type="ECO:0000256" key="10">
    <source>
        <dbReference type="ARBA" id="ARBA00023136"/>
    </source>
</evidence>
<evidence type="ECO:0000256" key="12">
    <source>
        <dbReference type="SAM" id="Phobius"/>
    </source>
</evidence>
<sequence>LAQIGSDGIIPKMLESLPEILIGIVVILVLSASMSTLSSLVLTSSSTLTLDLINPLCKNKLDEKKSLIVMRAFIAIFLAISVIIALNKNALISDLMGYSWGALAGAFLAPFMYGLFWKGVTKISVYVSFGVGVIGTVLHMIIKPAGTILGFNIASPVNFGMFLMAAGLIIVPLVSLVTPKMKKLELDEIFACYKQKAEVEVTDAIPDAEKLK</sequence>
<evidence type="ECO:0000313" key="13">
    <source>
        <dbReference type="EMBL" id="EKC53539.1"/>
    </source>
</evidence>
<organism evidence="13">
    <name type="scientific">human gut metagenome</name>
    <dbReference type="NCBI Taxonomy" id="408170"/>
    <lineage>
        <taxon>unclassified sequences</taxon>
        <taxon>metagenomes</taxon>
        <taxon>organismal metagenomes</taxon>
    </lineage>
</organism>
<proteinExistence type="inferred from homology"/>
<comment type="similarity">
    <text evidence="2">Belongs to the sodium:solute symporter (SSF) (TC 2.A.21) family.</text>
</comment>
<feature type="non-terminal residue" evidence="13">
    <location>
        <position position="1"/>
    </location>
</feature>
<dbReference type="GO" id="GO:0006814">
    <property type="term" value="P:sodium ion transport"/>
    <property type="evidence" value="ECO:0007669"/>
    <property type="project" value="UniProtKB-KW"/>
</dbReference>
<evidence type="ECO:0000256" key="8">
    <source>
        <dbReference type="ARBA" id="ARBA00023053"/>
    </source>
</evidence>
<dbReference type="GO" id="GO:0015293">
    <property type="term" value="F:symporter activity"/>
    <property type="evidence" value="ECO:0007669"/>
    <property type="project" value="UniProtKB-KW"/>
</dbReference>
<gene>
    <name evidence="13" type="ORF">LEA_16320</name>
</gene>
<comment type="subcellular location">
    <subcellularLocation>
        <location evidence="1">Cell membrane</location>
        <topology evidence="1">Multi-pass membrane protein</topology>
    </subcellularLocation>
</comment>
<evidence type="ECO:0000256" key="9">
    <source>
        <dbReference type="ARBA" id="ARBA00023065"/>
    </source>
</evidence>
<evidence type="ECO:0000256" key="3">
    <source>
        <dbReference type="ARBA" id="ARBA00022448"/>
    </source>
</evidence>
<dbReference type="PROSITE" id="PS50283">
    <property type="entry name" value="NA_SOLUT_SYMP_3"/>
    <property type="match status" value="1"/>
</dbReference>
<feature type="transmembrane region" description="Helical" evidence="12">
    <location>
        <begin position="20"/>
        <end position="42"/>
    </location>
</feature>
<feature type="transmembrane region" description="Helical" evidence="12">
    <location>
        <begin position="68"/>
        <end position="86"/>
    </location>
</feature>
<keyword evidence="6" id="KW-0769">Symport</keyword>
<dbReference type="PANTHER" id="PTHR48086">
    <property type="entry name" value="SODIUM/PROLINE SYMPORTER-RELATED"/>
    <property type="match status" value="1"/>
</dbReference>
<dbReference type="Gene3D" id="1.20.1730.10">
    <property type="entry name" value="Sodium/glucose cotransporter"/>
    <property type="match status" value="1"/>
</dbReference>
<dbReference type="InterPro" id="IPR050277">
    <property type="entry name" value="Sodium:Solute_Symporter"/>
</dbReference>
<feature type="transmembrane region" description="Helical" evidence="12">
    <location>
        <begin position="98"/>
        <end position="116"/>
    </location>
</feature>
<evidence type="ECO:0000256" key="11">
    <source>
        <dbReference type="ARBA" id="ARBA00023201"/>
    </source>
</evidence>
<keyword evidence="4" id="KW-1003">Cell membrane</keyword>
<keyword evidence="5 12" id="KW-0812">Transmembrane</keyword>
<feature type="transmembrane region" description="Helical" evidence="12">
    <location>
        <begin position="148"/>
        <end position="174"/>
    </location>
</feature>
<evidence type="ECO:0000256" key="1">
    <source>
        <dbReference type="ARBA" id="ARBA00004651"/>
    </source>
</evidence>
<evidence type="ECO:0000256" key="4">
    <source>
        <dbReference type="ARBA" id="ARBA00022475"/>
    </source>
</evidence>
<evidence type="ECO:0000256" key="6">
    <source>
        <dbReference type="ARBA" id="ARBA00022847"/>
    </source>
</evidence>
<dbReference type="Pfam" id="PF00474">
    <property type="entry name" value="SSF"/>
    <property type="match status" value="1"/>
</dbReference>
<accession>K1SDS4</accession>
<reference evidence="13" key="1">
    <citation type="journal article" date="2013" name="Environ. Microbiol.">
        <title>Microbiota from the distal guts of lean and obese adolescents exhibit partial functional redundancy besides clear differences in community structure.</title>
        <authorList>
            <person name="Ferrer M."/>
            <person name="Ruiz A."/>
            <person name="Lanza F."/>
            <person name="Haange S.B."/>
            <person name="Oberbach A."/>
            <person name="Till H."/>
            <person name="Bargiela R."/>
            <person name="Campoy C."/>
            <person name="Segura M.T."/>
            <person name="Richter M."/>
            <person name="von Bergen M."/>
            <person name="Seifert J."/>
            <person name="Suarez A."/>
        </authorList>
    </citation>
    <scope>NUCLEOTIDE SEQUENCE</scope>
</reference>
<keyword evidence="8" id="KW-0915">Sodium</keyword>
<dbReference type="GO" id="GO:0005886">
    <property type="term" value="C:plasma membrane"/>
    <property type="evidence" value="ECO:0007669"/>
    <property type="project" value="UniProtKB-SubCell"/>
</dbReference>
<dbReference type="PANTHER" id="PTHR48086:SF3">
    <property type="entry name" value="SODIUM_PROLINE SYMPORTER"/>
    <property type="match status" value="1"/>
</dbReference>
<dbReference type="AlphaFoldDB" id="K1SDS4"/>
<dbReference type="InterPro" id="IPR001734">
    <property type="entry name" value="Na/solute_symporter"/>
</dbReference>
<name>K1SDS4_9ZZZZ</name>